<feature type="region of interest" description="Disordered" evidence="1">
    <location>
        <begin position="62"/>
        <end position="88"/>
    </location>
</feature>
<feature type="compositionally biased region" description="Polar residues" evidence="1">
    <location>
        <begin position="68"/>
        <end position="80"/>
    </location>
</feature>
<gene>
    <name evidence="2" type="ORF">METEAL_23320</name>
</gene>
<dbReference type="AlphaFoldDB" id="A0AA48H7E7"/>
<evidence type="ECO:0000256" key="1">
    <source>
        <dbReference type="SAM" id="MobiDB-lite"/>
    </source>
</evidence>
<organism evidence="2 3">
    <name type="scientific">Mesoterricola silvestris</name>
    <dbReference type="NCBI Taxonomy" id="2927979"/>
    <lineage>
        <taxon>Bacteria</taxon>
        <taxon>Pseudomonadati</taxon>
        <taxon>Acidobacteriota</taxon>
        <taxon>Holophagae</taxon>
        <taxon>Holophagales</taxon>
        <taxon>Holophagaceae</taxon>
        <taxon>Mesoterricola</taxon>
    </lineage>
</organism>
<dbReference type="Proteomes" id="UP001238179">
    <property type="component" value="Chromosome"/>
</dbReference>
<sequence>MLTATLITLTMLASPSPSKPPTNGRCPVLGNPVSERNQSTTVRDHSYRVCCDECRTDLEKNPEKFLNQDGSPKNASQSGPGRQLRDRY</sequence>
<evidence type="ECO:0000313" key="3">
    <source>
        <dbReference type="Proteomes" id="UP001238179"/>
    </source>
</evidence>
<evidence type="ECO:0000313" key="2">
    <source>
        <dbReference type="EMBL" id="BDU73158.1"/>
    </source>
</evidence>
<dbReference type="KEGG" id="msil:METEAL_23320"/>
<proteinExistence type="predicted"/>
<dbReference type="EMBL" id="AP027080">
    <property type="protein sequence ID" value="BDU73158.1"/>
    <property type="molecule type" value="Genomic_DNA"/>
</dbReference>
<evidence type="ECO:0008006" key="4">
    <source>
        <dbReference type="Google" id="ProtNLM"/>
    </source>
</evidence>
<reference evidence="3" key="1">
    <citation type="journal article" date="2023" name="Int. J. Syst. Evol. Microbiol.">
        <title>Mesoterricola silvestris gen. nov., sp. nov., Mesoterricola sediminis sp. nov., Geothrix oryzae sp. nov., Geothrix edaphica sp. nov., Geothrix rubra sp. nov., and Geothrix limicola sp. nov., six novel members of Acidobacteriota isolated from soils.</title>
        <authorList>
            <person name="Itoh H."/>
            <person name="Sugisawa Y."/>
            <person name="Mise K."/>
            <person name="Xu Z."/>
            <person name="Kuniyasu M."/>
            <person name="Ushijima N."/>
            <person name="Kawano K."/>
            <person name="Kobayashi E."/>
            <person name="Shiratori Y."/>
            <person name="Masuda Y."/>
            <person name="Senoo K."/>
        </authorList>
    </citation>
    <scope>NUCLEOTIDE SEQUENCE [LARGE SCALE GENOMIC DNA]</scope>
    <source>
        <strain evidence="3">W79</strain>
    </source>
</reference>
<name>A0AA48H7E7_9BACT</name>
<keyword evidence="3" id="KW-1185">Reference proteome</keyword>
<dbReference type="RefSeq" id="WP_316411800.1">
    <property type="nucleotide sequence ID" value="NZ_AP027080.1"/>
</dbReference>
<feature type="region of interest" description="Disordered" evidence="1">
    <location>
        <begin position="12"/>
        <end position="42"/>
    </location>
</feature>
<protein>
    <recommendedName>
        <fullName evidence="4">TRASH domain-containing protein</fullName>
    </recommendedName>
</protein>
<accession>A0AA48H7E7</accession>